<organism evidence="1 2">
    <name type="scientific">Pectobacterium phage DU_PP_V</name>
    <dbReference type="NCBI Taxonomy" id="2041492"/>
    <lineage>
        <taxon>Viruses</taxon>
        <taxon>Duplodnaviria</taxon>
        <taxon>Heunggongvirae</taxon>
        <taxon>Uroviricota</taxon>
        <taxon>Caudoviricetes</taxon>
        <taxon>Demerecviridae</taxon>
        <taxon>Mccorquodalevirinae</taxon>
        <taxon>Hongcheonvirus</taxon>
        <taxon>Hongcheonvirus DUPPV</taxon>
    </lineage>
</organism>
<dbReference type="EMBL" id="MF979564">
    <property type="protein sequence ID" value="ATS94072.1"/>
    <property type="molecule type" value="Genomic_DNA"/>
</dbReference>
<sequence length="100" mass="11935">MTKSEIESKCKEYGEFYIQFEYIKKSFKGRKTTYIQGTMEFDESQDKYLAKRYAQENIKPADKDHILVFSRTGNVFRYIPVSKVRRVTSLQYELDKARPV</sequence>
<accession>A0A2D2W700</accession>
<protein>
    <submittedName>
        <fullName evidence="1">Uncharacterized protein</fullName>
    </submittedName>
</protein>
<evidence type="ECO:0000313" key="2">
    <source>
        <dbReference type="Proteomes" id="UP000240663"/>
    </source>
</evidence>
<gene>
    <name evidence="1" type="ORF">P13BB106kb_p088</name>
</gene>
<proteinExistence type="predicted"/>
<name>A0A2D2W700_9CAUD</name>
<reference evidence="1 2" key="1">
    <citation type="submission" date="2017-09" db="EMBL/GenBank/DDBJ databases">
        <title>Complete genome sequence of bacteriophage (DU_PP_V) infecting Pectobacterium spp.</title>
        <authorList>
            <person name="Park T.-H."/>
        </authorList>
    </citation>
    <scope>NUCLEOTIDE SEQUENCE [LARGE SCALE GENOMIC DNA]</scope>
</reference>
<evidence type="ECO:0000313" key="1">
    <source>
        <dbReference type="EMBL" id="ATS94072.1"/>
    </source>
</evidence>
<keyword evidence="2" id="KW-1185">Reference proteome</keyword>
<dbReference type="Proteomes" id="UP000240663">
    <property type="component" value="Segment"/>
</dbReference>